<gene>
    <name evidence="3" type="ORF">DOQ08_00581</name>
</gene>
<evidence type="ECO:0000256" key="1">
    <source>
        <dbReference type="SAM" id="MobiDB-lite"/>
    </source>
</evidence>
<dbReference type="InterPro" id="IPR021241">
    <property type="entry name" value="CsiV"/>
</dbReference>
<name>A0A3M2RM10_9GAMM</name>
<feature type="chain" id="PRO_5018236952" description="5'-methylthioadenosine phosphorylase" evidence="2">
    <location>
        <begin position="32"/>
        <end position="249"/>
    </location>
</feature>
<dbReference type="AlphaFoldDB" id="A0A3M2RM10"/>
<comment type="caution">
    <text evidence="3">The sequence shown here is derived from an EMBL/GenBank/DDBJ whole genome shotgun (WGS) entry which is preliminary data.</text>
</comment>
<feature type="signal peptide" evidence="2">
    <location>
        <begin position="1"/>
        <end position="31"/>
    </location>
</feature>
<evidence type="ECO:0000256" key="2">
    <source>
        <dbReference type="SAM" id="SignalP"/>
    </source>
</evidence>
<organism evidence="3 4">
    <name type="scientific">Marinobacter litoralis</name>
    <dbReference type="NCBI Taxonomy" id="187981"/>
    <lineage>
        <taxon>Bacteria</taxon>
        <taxon>Pseudomonadati</taxon>
        <taxon>Pseudomonadota</taxon>
        <taxon>Gammaproteobacteria</taxon>
        <taxon>Pseudomonadales</taxon>
        <taxon>Marinobacteraceae</taxon>
        <taxon>Marinobacter</taxon>
    </lineage>
</organism>
<keyword evidence="4" id="KW-1185">Reference proteome</keyword>
<sequence>MQATKRFSKPLLTGAALALAFTLLPATSAQAQDGQKDFYRAEIVILQRLVDPAAVEEQMAGKQIEPSRNVAKSLWVEDASGRRMSDLKLAARNELHLGRAASRLENSGNYRILAAAGWYQSFPPNYDGSPMRVAVGDWLTGAQQKAVEGHIEIDRKRYLHVGVHLNHWQDGPAPEVSAPAVATSSSPETSGAEKTSSIADMAEKPQPVVAEPAPAELVTWIKETRRMRSEEIHFIDSPTIGVLVFFRKL</sequence>
<accession>A0A3M2RM10</accession>
<dbReference type="Proteomes" id="UP000265903">
    <property type="component" value="Unassembled WGS sequence"/>
</dbReference>
<protein>
    <recommendedName>
        <fullName evidence="5">5'-methylthioadenosine phosphorylase</fullName>
    </recommendedName>
</protein>
<evidence type="ECO:0000313" key="4">
    <source>
        <dbReference type="Proteomes" id="UP000265903"/>
    </source>
</evidence>
<dbReference type="Pfam" id="PF10972">
    <property type="entry name" value="CsiV"/>
    <property type="match status" value="1"/>
</dbReference>
<feature type="compositionally biased region" description="Low complexity" evidence="1">
    <location>
        <begin position="172"/>
        <end position="190"/>
    </location>
</feature>
<proteinExistence type="predicted"/>
<reference evidence="3 4" key="1">
    <citation type="submission" date="2018-08" db="EMBL/GenBank/DDBJ databases">
        <title>Whole Genome Sequence of the Moderate Halophilic Marine Bacterium Marinobacter litoralis Sw-45.</title>
        <authorList>
            <person name="Musa H."/>
        </authorList>
    </citation>
    <scope>NUCLEOTIDE SEQUENCE [LARGE SCALE GENOMIC DNA]</scope>
    <source>
        <strain evidence="3 4">Sw-45</strain>
    </source>
</reference>
<evidence type="ECO:0000313" key="3">
    <source>
        <dbReference type="EMBL" id="RMJ05905.1"/>
    </source>
</evidence>
<dbReference type="EMBL" id="QMDL01000001">
    <property type="protein sequence ID" value="RMJ05905.1"/>
    <property type="molecule type" value="Genomic_DNA"/>
</dbReference>
<feature type="region of interest" description="Disordered" evidence="1">
    <location>
        <begin position="171"/>
        <end position="197"/>
    </location>
</feature>
<keyword evidence="2" id="KW-0732">Signal</keyword>
<evidence type="ECO:0008006" key="5">
    <source>
        <dbReference type="Google" id="ProtNLM"/>
    </source>
</evidence>